<proteinExistence type="predicted"/>
<comment type="caution">
    <text evidence="3">The sequence shown here is derived from an EMBL/GenBank/DDBJ whole genome shotgun (WGS) entry which is preliminary data.</text>
</comment>
<dbReference type="AlphaFoldDB" id="A0A0C9N4L7"/>
<feature type="chain" id="PRO_5002199947" evidence="1">
    <location>
        <begin position="22"/>
        <end position="156"/>
    </location>
</feature>
<sequence>MNIGMKTIMALSIALPAAAWAQSDARAADARAVKAVLSSYKKAIEKLDAAGTERLFTTNAQIFETGASEGSYTTYLAHHLGPELKQFKSFRFSDYKVDVRFEGPVALATETYRYRIQPKTGEAAERLGVASSVLKKVGGSWKIVSMHNSARKPKGS</sequence>
<feature type="domain" description="SnoaL-like" evidence="2">
    <location>
        <begin position="33"/>
        <end position="150"/>
    </location>
</feature>
<dbReference type="EMBL" id="BBJS01000043">
    <property type="protein sequence ID" value="GAN14519.1"/>
    <property type="molecule type" value="Genomic_DNA"/>
</dbReference>
<organism evidence="3 4">
    <name type="scientific">Sphingomonas paucimobilis NBRC 13935</name>
    <dbReference type="NCBI Taxonomy" id="1219050"/>
    <lineage>
        <taxon>Bacteria</taxon>
        <taxon>Pseudomonadati</taxon>
        <taxon>Pseudomonadota</taxon>
        <taxon>Alphaproteobacteria</taxon>
        <taxon>Sphingomonadales</taxon>
        <taxon>Sphingomonadaceae</taxon>
        <taxon>Sphingomonas</taxon>
    </lineage>
</organism>
<dbReference type="InterPro" id="IPR032710">
    <property type="entry name" value="NTF2-like_dom_sf"/>
</dbReference>
<dbReference type="SUPFAM" id="SSF54427">
    <property type="entry name" value="NTF2-like"/>
    <property type="match status" value="1"/>
</dbReference>
<accession>A0A0C9N4L7</accession>
<evidence type="ECO:0000313" key="3">
    <source>
        <dbReference type="EMBL" id="GAN14519.1"/>
    </source>
</evidence>
<dbReference type="InterPro" id="IPR037401">
    <property type="entry name" value="SnoaL-like"/>
</dbReference>
<keyword evidence="4" id="KW-1185">Reference proteome</keyword>
<reference evidence="3 4" key="1">
    <citation type="submission" date="2014-08" db="EMBL/GenBank/DDBJ databases">
        <title>Whole genome shotgun sequence of Sphingomonas paucimobilis NBRC 13935.</title>
        <authorList>
            <person name="Hosoyama A."/>
            <person name="Hashimoto M."/>
            <person name="Hosoyama Y."/>
            <person name="Noguchi M."/>
            <person name="Uohara A."/>
            <person name="Ohji S."/>
            <person name="Katano-Makiyama Y."/>
            <person name="Ichikawa N."/>
            <person name="Kimura A."/>
            <person name="Yamazoe A."/>
            <person name="Fujita N."/>
        </authorList>
    </citation>
    <scope>NUCLEOTIDE SEQUENCE [LARGE SCALE GENOMIC DNA]</scope>
    <source>
        <strain evidence="3 4">NBRC 13935</strain>
    </source>
</reference>
<gene>
    <name evidence="3" type="ORF">SP6_43_00160</name>
</gene>
<evidence type="ECO:0000256" key="1">
    <source>
        <dbReference type="SAM" id="SignalP"/>
    </source>
</evidence>
<dbReference type="Pfam" id="PF13474">
    <property type="entry name" value="SnoaL_3"/>
    <property type="match status" value="1"/>
</dbReference>
<dbReference type="Gene3D" id="3.10.450.50">
    <property type="match status" value="1"/>
</dbReference>
<keyword evidence="1" id="KW-0732">Signal</keyword>
<evidence type="ECO:0000313" key="4">
    <source>
        <dbReference type="Proteomes" id="UP000032025"/>
    </source>
</evidence>
<feature type="signal peptide" evidence="1">
    <location>
        <begin position="1"/>
        <end position="21"/>
    </location>
</feature>
<protein>
    <submittedName>
        <fullName evidence="3">DNA, contig: SP643</fullName>
    </submittedName>
</protein>
<evidence type="ECO:0000259" key="2">
    <source>
        <dbReference type="Pfam" id="PF13474"/>
    </source>
</evidence>
<dbReference type="Proteomes" id="UP000032025">
    <property type="component" value="Unassembled WGS sequence"/>
</dbReference>
<name>A0A0C9N4L7_SPHPI</name>